<dbReference type="PANTHER" id="PTHR32319">
    <property type="entry name" value="BACTERIAL HEMOLYSIN-LIKE PROTEIN"/>
    <property type="match status" value="1"/>
</dbReference>
<dbReference type="InterPro" id="IPR002877">
    <property type="entry name" value="RNA_MeTrfase_FtsJ_dom"/>
</dbReference>
<organism evidence="5 6">
    <name type="scientific">Acholeplasma oculi</name>
    <dbReference type="NCBI Taxonomy" id="35623"/>
    <lineage>
        <taxon>Bacteria</taxon>
        <taxon>Bacillati</taxon>
        <taxon>Mycoplasmatota</taxon>
        <taxon>Mollicutes</taxon>
        <taxon>Acholeplasmatales</taxon>
        <taxon>Acholeplasmataceae</taxon>
        <taxon>Acholeplasma</taxon>
    </lineage>
</organism>
<dbReference type="CDD" id="cd00165">
    <property type="entry name" value="S4"/>
    <property type="match status" value="1"/>
</dbReference>
<evidence type="ECO:0000256" key="2">
    <source>
        <dbReference type="ARBA" id="ARBA00029460"/>
    </source>
</evidence>
<keyword evidence="6" id="KW-1185">Reference proteome</keyword>
<dbReference type="HOGENOM" id="CLU_058015_1_0_14"/>
<dbReference type="GO" id="GO:0003723">
    <property type="term" value="F:RNA binding"/>
    <property type="evidence" value="ECO:0007669"/>
    <property type="project" value="UniProtKB-KW"/>
</dbReference>
<dbReference type="InterPro" id="IPR047048">
    <property type="entry name" value="TlyA"/>
</dbReference>
<gene>
    <name evidence="5" type="ORF">Aocu_06220</name>
</gene>
<dbReference type="AlphaFoldDB" id="A0A061A9Y2"/>
<dbReference type="SMART" id="SM00363">
    <property type="entry name" value="S4"/>
    <property type="match status" value="1"/>
</dbReference>
<dbReference type="PANTHER" id="PTHR32319:SF0">
    <property type="entry name" value="BACTERIAL HEMOLYSIN-LIKE PROTEIN"/>
    <property type="match status" value="1"/>
</dbReference>
<dbReference type="RefSeq" id="WP_045749213.1">
    <property type="nucleotide sequence ID" value="NZ_FUZK01000001.1"/>
</dbReference>
<dbReference type="Pfam" id="PF01479">
    <property type="entry name" value="S4"/>
    <property type="match status" value="1"/>
</dbReference>
<dbReference type="PATRIC" id="fig|35623.3.peg.622"/>
<dbReference type="PROSITE" id="PS50889">
    <property type="entry name" value="S4"/>
    <property type="match status" value="1"/>
</dbReference>
<comment type="similarity">
    <text evidence="2">Belongs to the TlyA family.</text>
</comment>
<evidence type="ECO:0000313" key="5">
    <source>
        <dbReference type="EMBL" id="CDR30695.1"/>
    </source>
</evidence>
<dbReference type="Proteomes" id="UP000032434">
    <property type="component" value="Chromosome 1"/>
</dbReference>
<dbReference type="CDD" id="cd02440">
    <property type="entry name" value="AdoMet_MTases"/>
    <property type="match status" value="1"/>
</dbReference>
<accession>A0A061A9Y2</accession>
<sequence>MRLDIFLNQKYPEYSRSKLSDFIKRGFVTVNDKVITKPGYIVHDLDEILLVKDDIFVSRAGEKINYAFDLFDMDLRDLYVVDVGASTGGFTQSAILRGAAHVFAYELGTDQMVLELKQDPRVTSYEETNILDVLLPNHDLAMVDVSFTSVIPILNHLSQFSKEIIFLLKPQYEVDPSLLKNGILKEPKVVSRLIDKIYQTIRTLGYEVKGFTMSPVKGKEGNQEYIFYMTRGSNA</sequence>
<dbReference type="InterPro" id="IPR029063">
    <property type="entry name" value="SAM-dependent_MTases_sf"/>
</dbReference>
<dbReference type="KEGG" id="aoc:Aocu_06220"/>
<protein>
    <submittedName>
        <fullName evidence="5">Haemolysin A</fullName>
    </submittedName>
</protein>
<dbReference type="EMBL" id="LK028559">
    <property type="protein sequence ID" value="CDR30695.1"/>
    <property type="molecule type" value="Genomic_DNA"/>
</dbReference>
<dbReference type="InterPro" id="IPR036986">
    <property type="entry name" value="S4_RNA-bd_sf"/>
</dbReference>
<dbReference type="STRING" id="35623.Aocu_06220"/>
<proteinExistence type="inferred from homology"/>
<evidence type="ECO:0000259" key="4">
    <source>
        <dbReference type="SMART" id="SM00363"/>
    </source>
</evidence>
<dbReference type="Gene3D" id="3.40.50.150">
    <property type="entry name" value="Vaccinia Virus protein VP39"/>
    <property type="match status" value="1"/>
</dbReference>
<dbReference type="Pfam" id="PF01728">
    <property type="entry name" value="FtsJ"/>
    <property type="match status" value="1"/>
</dbReference>
<dbReference type="FunCoup" id="A0A061A9Y2">
    <property type="interactions" value="193"/>
</dbReference>
<dbReference type="GO" id="GO:0008168">
    <property type="term" value="F:methyltransferase activity"/>
    <property type="evidence" value="ECO:0007669"/>
    <property type="project" value="InterPro"/>
</dbReference>
<dbReference type="InterPro" id="IPR002942">
    <property type="entry name" value="S4_RNA-bd"/>
</dbReference>
<dbReference type="Gene3D" id="3.10.290.10">
    <property type="entry name" value="RNA-binding S4 domain"/>
    <property type="match status" value="1"/>
</dbReference>
<evidence type="ECO:0000256" key="3">
    <source>
        <dbReference type="PROSITE-ProRule" id="PRU00182"/>
    </source>
</evidence>
<name>A0A061A9Y2_9MOLU</name>
<dbReference type="GO" id="GO:0032259">
    <property type="term" value="P:methylation"/>
    <property type="evidence" value="ECO:0007669"/>
    <property type="project" value="InterPro"/>
</dbReference>
<dbReference type="OrthoDB" id="9784736at2"/>
<reference evidence="6" key="1">
    <citation type="submission" date="2014-05" db="EMBL/GenBank/DDBJ databases">
        <authorList>
            <person name="Kube M."/>
        </authorList>
    </citation>
    <scope>NUCLEOTIDE SEQUENCE [LARGE SCALE GENOMIC DNA]</scope>
</reference>
<dbReference type="InterPro" id="IPR004538">
    <property type="entry name" value="Hemolysin_A/TlyA"/>
</dbReference>
<dbReference type="NCBIfam" id="TIGR00478">
    <property type="entry name" value="tly"/>
    <property type="match status" value="1"/>
</dbReference>
<feature type="domain" description="RNA-binding S4" evidence="4">
    <location>
        <begin position="1"/>
        <end position="65"/>
    </location>
</feature>
<evidence type="ECO:0000313" key="6">
    <source>
        <dbReference type="Proteomes" id="UP000032434"/>
    </source>
</evidence>
<evidence type="ECO:0000256" key="1">
    <source>
        <dbReference type="ARBA" id="ARBA00022884"/>
    </source>
</evidence>
<dbReference type="InParanoid" id="A0A061A9Y2"/>
<dbReference type="SUPFAM" id="SSF53335">
    <property type="entry name" value="S-adenosyl-L-methionine-dependent methyltransferases"/>
    <property type="match status" value="1"/>
</dbReference>
<keyword evidence="1 3" id="KW-0694">RNA-binding</keyword>